<dbReference type="Proteomes" id="UP001408356">
    <property type="component" value="Unassembled WGS sequence"/>
</dbReference>
<gene>
    <name evidence="1" type="ORF">SUNI508_05303</name>
</gene>
<name>A0ABR2V509_9PEZI</name>
<comment type="caution">
    <text evidence="1">The sequence shown here is derived from an EMBL/GenBank/DDBJ whole genome shotgun (WGS) entry which is preliminary data.</text>
</comment>
<dbReference type="SUPFAM" id="SSF53254">
    <property type="entry name" value="Phosphoglycerate mutase-like"/>
    <property type="match status" value="1"/>
</dbReference>
<dbReference type="InterPro" id="IPR013078">
    <property type="entry name" value="His_Pase_superF_clade-1"/>
</dbReference>
<dbReference type="PANTHER" id="PTHR48100:SF24">
    <property type="entry name" value="PHOSPHOGLYCERATE MUTASE"/>
    <property type="match status" value="1"/>
</dbReference>
<dbReference type="InterPro" id="IPR050275">
    <property type="entry name" value="PGM_Phosphatase"/>
</dbReference>
<dbReference type="PANTHER" id="PTHR48100">
    <property type="entry name" value="BROAD-SPECIFICITY PHOSPHATASE YOR283W-RELATED"/>
    <property type="match status" value="1"/>
</dbReference>
<evidence type="ECO:0000313" key="1">
    <source>
        <dbReference type="EMBL" id="KAK9422003.1"/>
    </source>
</evidence>
<dbReference type="Gene3D" id="3.40.50.1240">
    <property type="entry name" value="Phosphoglycerate mutase-like"/>
    <property type="match status" value="1"/>
</dbReference>
<dbReference type="EMBL" id="JARVKF010000146">
    <property type="protein sequence ID" value="KAK9422003.1"/>
    <property type="molecule type" value="Genomic_DNA"/>
</dbReference>
<dbReference type="PROSITE" id="PS00175">
    <property type="entry name" value="PG_MUTASE"/>
    <property type="match status" value="1"/>
</dbReference>
<evidence type="ECO:0000313" key="2">
    <source>
        <dbReference type="Proteomes" id="UP001408356"/>
    </source>
</evidence>
<keyword evidence="2" id="KW-1185">Reference proteome</keyword>
<dbReference type="InterPro" id="IPR001345">
    <property type="entry name" value="PG/BPGM_mutase_AS"/>
</dbReference>
<organism evidence="1 2">
    <name type="scientific">Seiridium unicorne</name>
    <dbReference type="NCBI Taxonomy" id="138068"/>
    <lineage>
        <taxon>Eukaryota</taxon>
        <taxon>Fungi</taxon>
        <taxon>Dikarya</taxon>
        <taxon>Ascomycota</taxon>
        <taxon>Pezizomycotina</taxon>
        <taxon>Sordariomycetes</taxon>
        <taxon>Xylariomycetidae</taxon>
        <taxon>Amphisphaeriales</taxon>
        <taxon>Sporocadaceae</taxon>
        <taxon>Seiridium</taxon>
    </lineage>
</organism>
<protein>
    <submittedName>
        <fullName evidence="1">Phosphoglycerate mutase</fullName>
    </submittedName>
</protein>
<accession>A0ABR2V509</accession>
<dbReference type="Pfam" id="PF00300">
    <property type="entry name" value="His_Phos_1"/>
    <property type="match status" value="1"/>
</dbReference>
<dbReference type="SMART" id="SM00855">
    <property type="entry name" value="PGAM"/>
    <property type="match status" value="1"/>
</dbReference>
<dbReference type="InterPro" id="IPR029033">
    <property type="entry name" value="His_PPase_superfam"/>
</dbReference>
<proteinExistence type="predicted"/>
<reference evidence="1 2" key="1">
    <citation type="journal article" date="2024" name="J. Plant Pathol.">
        <title>Sequence and assembly of the genome of Seiridium unicorne, isolate CBS 538.82, causal agent of cypress canker disease.</title>
        <authorList>
            <person name="Scali E."/>
            <person name="Rocca G.D."/>
            <person name="Danti R."/>
            <person name="Garbelotto M."/>
            <person name="Barberini S."/>
            <person name="Baroncelli R."/>
            <person name="Emiliani G."/>
        </authorList>
    </citation>
    <scope>NUCLEOTIDE SEQUENCE [LARGE SCALE GENOMIC DNA]</scope>
    <source>
        <strain evidence="1 2">BM-138-508</strain>
    </source>
</reference>
<dbReference type="CDD" id="cd07040">
    <property type="entry name" value="HP"/>
    <property type="match status" value="1"/>
</dbReference>
<sequence>MPPQIILIRHGQALHNIDDNWSNIPLHDWNIGDPALTTKGEAQCKQLALDLRYKYSFPREETLIVVSPLRRTLQSYQHGLGWLAEEGVRVELRAEWQETTGNPCDIGSEVAAIEKEWPHLDFSQLDPVYPAKTGLYDPSEEALLHRAKIAREWLYHRSEKHVIVMTHSGFIRRVAPNGTKYANAEYRTYDFAQEDEKDGPRQFKLIEREQVHQSLETQQPSLK</sequence>